<protein>
    <submittedName>
        <fullName evidence="2">Uncharacterized protein</fullName>
    </submittedName>
</protein>
<evidence type="ECO:0000256" key="1">
    <source>
        <dbReference type="SAM" id="MobiDB-lite"/>
    </source>
</evidence>
<reference evidence="2" key="1">
    <citation type="journal article" date="2005" name="Mol. Phylogenet. Evol.">
        <title>A phylogeny of cycads (Cycadales) inferred from chloroplast matK gene, trnK intron, and nuclear rDNA ITS region.</title>
        <authorList>
            <person name="Chaw S.M."/>
            <person name="Walters T.W."/>
            <person name="Chang C.C."/>
            <person name="Hu S.H."/>
            <person name="Chen S.H."/>
        </authorList>
    </citation>
    <scope>NUCLEOTIDE SEQUENCE</scope>
</reference>
<name>A6H5G5_CYCTA</name>
<feature type="region of interest" description="Disordered" evidence="1">
    <location>
        <begin position="1"/>
        <end position="24"/>
    </location>
</feature>
<sequence>MRNRSKLRYREKRKKKKKKKKKKERNFELFYYNGKIDKYPFSPRREGKGQILGIISFRSMG</sequence>
<organism evidence="2">
    <name type="scientific">Cycas taitungensis</name>
    <name type="common">Prince sago</name>
    <name type="synonym">Cycas taiwaniana</name>
    <dbReference type="NCBI Taxonomy" id="54799"/>
    <lineage>
        <taxon>Eukaryota</taxon>
        <taxon>Viridiplantae</taxon>
        <taxon>Streptophyta</taxon>
        <taxon>Embryophyta</taxon>
        <taxon>Tracheophyta</taxon>
        <taxon>Spermatophyta</taxon>
        <taxon>Cycadidae</taxon>
        <taxon>Cycadales</taxon>
        <taxon>Cycadaceae</taxon>
        <taxon>Cycas</taxon>
    </lineage>
</organism>
<accession>A6H5G5</accession>
<keyword evidence="2" id="KW-0934">Plastid</keyword>
<dbReference type="RefSeq" id="YP_001312190.1">
    <property type="nucleotide sequence ID" value="NC_009618.1"/>
</dbReference>
<dbReference type="GeneID" id="5309545"/>
<dbReference type="AlphaFoldDB" id="A6H5G5"/>
<reference evidence="2" key="2">
    <citation type="journal article" date="2007" name="Mol. Biol. Evol.">
        <title>Chloroplast genome (cpDNA) of Cycas taitungensis and 56 cp protein-coding genes of Gnetum parvifolium: insights into cpDNA evolution and phylogeny of extant seed plants.</title>
        <authorList>
            <person name="Wu C.S."/>
            <person name="Wang Y.N."/>
            <person name="Liu S.M."/>
            <person name="Chaw S.M."/>
        </authorList>
    </citation>
    <scope>NUCLEOTIDE SEQUENCE [LARGE SCALE GENOMIC DNA]</scope>
</reference>
<dbReference type="EMBL" id="AP009339">
    <property type="protein sequence ID" value="BAF64931.1"/>
    <property type="molecule type" value="Genomic_DNA"/>
</dbReference>
<evidence type="ECO:0000313" key="2">
    <source>
        <dbReference type="EMBL" id="BAF64931.1"/>
    </source>
</evidence>
<keyword evidence="2" id="KW-0150">Chloroplast</keyword>
<geneLocation type="chloroplast" evidence="2"/>
<proteinExistence type="predicted"/>